<dbReference type="Gene3D" id="1.10.510.10">
    <property type="entry name" value="Transferase(Phosphotransferase) domain 1"/>
    <property type="match status" value="1"/>
</dbReference>
<dbReference type="InterPro" id="IPR001245">
    <property type="entry name" value="Ser-Thr/Tyr_kinase_cat_dom"/>
</dbReference>
<dbReference type="SMART" id="SM00220">
    <property type="entry name" value="S_TKc"/>
    <property type="match status" value="1"/>
</dbReference>
<dbReference type="Gene3D" id="3.30.200.20">
    <property type="entry name" value="Phosphorylase Kinase, domain 1"/>
    <property type="match status" value="1"/>
</dbReference>
<dbReference type="CDD" id="cd09272">
    <property type="entry name" value="RNase_HI_RT_Ty1"/>
    <property type="match status" value="1"/>
</dbReference>
<gene>
    <name evidence="2" type="ORF">F3Y22_tig00110221pilonHSYRG00062</name>
</gene>
<proteinExistence type="predicted"/>
<dbReference type="PANTHER" id="PTHR23257:SF963">
    <property type="entry name" value="AT08303P"/>
    <property type="match status" value="1"/>
</dbReference>
<dbReference type="GO" id="GO:0005737">
    <property type="term" value="C:cytoplasm"/>
    <property type="evidence" value="ECO:0007669"/>
    <property type="project" value="TreeGrafter"/>
</dbReference>
<dbReference type="InterPro" id="IPR000719">
    <property type="entry name" value="Prot_kinase_dom"/>
</dbReference>
<dbReference type="AlphaFoldDB" id="A0A6A3BBD5"/>
<protein>
    <recommendedName>
        <fullName evidence="1">Protein kinase domain-containing protein</fullName>
    </recommendedName>
</protein>
<sequence>MGVTGILNFLLGIEVNYEFGGVVLSQKKYIHELLHRNGFENANGLPTPMVTNCKLSANDGNPVEKVAHYRSIVGALQYVVITRPDIAFVVNRSCQFMQAPLETHFQAVKRFTGASWGADVDDRCSTSGYYIYFGGNIVSWSSQKQQVVARSTAEAEYRSVAYATTKMAWLESLLSELHVVSHGKLQVHEVLAYEQVADILTKPLMSQNLNGINPFPGDGAGQSLNIENHEPKHWSYFRKLSQDEFVRKVVLLIDQDHLSFLSPLKNIEGSEYKKSPLKGDESAQVGQNLQVPESELGTLEFWREVDILSKLHHPNVVAFYGVVQDGPGGTLAAVTKFMVKVSLRHVLLSKEAFGMDYLQSKNIVHFDLKCDNLLVNLNDPVRPICKVRDFGLSKIKRNTLVTSGVRRTLPWMARELLNGSSNKVSDKVRRFVSELR</sequence>
<dbReference type="EMBL" id="VEPZ02000884">
    <property type="protein sequence ID" value="KAE8712905.1"/>
    <property type="molecule type" value="Genomic_DNA"/>
</dbReference>
<reference evidence="2" key="1">
    <citation type="submission" date="2019-09" db="EMBL/GenBank/DDBJ databases">
        <title>Draft genome information of white flower Hibiscus syriacus.</title>
        <authorList>
            <person name="Kim Y.-M."/>
        </authorList>
    </citation>
    <scope>NUCLEOTIDE SEQUENCE [LARGE SCALE GENOMIC DNA]</scope>
    <source>
        <strain evidence="2">YM2019G1</strain>
    </source>
</reference>
<dbReference type="InterPro" id="IPR011009">
    <property type="entry name" value="Kinase-like_dom_sf"/>
</dbReference>
<accession>A0A6A3BBD5</accession>
<evidence type="ECO:0000313" key="2">
    <source>
        <dbReference type="EMBL" id="KAE8712905.1"/>
    </source>
</evidence>
<dbReference type="GO" id="GO:0004672">
    <property type="term" value="F:protein kinase activity"/>
    <property type="evidence" value="ECO:0007669"/>
    <property type="project" value="InterPro"/>
</dbReference>
<dbReference type="InterPro" id="IPR050167">
    <property type="entry name" value="Ser_Thr_protein_kinase"/>
</dbReference>
<name>A0A6A3BBD5_HIBSY</name>
<dbReference type="InterPro" id="IPR008271">
    <property type="entry name" value="Ser/Thr_kinase_AS"/>
</dbReference>
<dbReference type="GO" id="GO:0005524">
    <property type="term" value="F:ATP binding"/>
    <property type="evidence" value="ECO:0007669"/>
    <property type="project" value="InterPro"/>
</dbReference>
<dbReference type="GO" id="GO:0007165">
    <property type="term" value="P:signal transduction"/>
    <property type="evidence" value="ECO:0007669"/>
    <property type="project" value="TreeGrafter"/>
</dbReference>
<dbReference type="Proteomes" id="UP000436088">
    <property type="component" value="Unassembled WGS sequence"/>
</dbReference>
<evidence type="ECO:0000259" key="1">
    <source>
        <dbReference type="PROSITE" id="PS50011"/>
    </source>
</evidence>
<dbReference type="PROSITE" id="PS00108">
    <property type="entry name" value="PROTEIN_KINASE_ST"/>
    <property type="match status" value="1"/>
</dbReference>
<evidence type="ECO:0000313" key="3">
    <source>
        <dbReference type="Proteomes" id="UP000436088"/>
    </source>
</evidence>
<comment type="caution">
    <text evidence="2">The sequence shown here is derived from an EMBL/GenBank/DDBJ whole genome shotgun (WGS) entry which is preliminary data.</text>
</comment>
<keyword evidence="3" id="KW-1185">Reference proteome</keyword>
<organism evidence="2 3">
    <name type="scientific">Hibiscus syriacus</name>
    <name type="common">Rose of Sharon</name>
    <dbReference type="NCBI Taxonomy" id="106335"/>
    <lineage>
        <taxon>Eukaryota</taxon>
        <taxon>Viridiplantae</taxon>
        <taxon>Streptophyta</taxon>
        <taxon>Embryophyta</taxon>
        <taxon>Tracheophyta</taxon>
        <taxon>Spermatophyta</taxon>
        <taxon>Magnoliopsida</taxon>
        <taxon>eudicotyledons</taxon>
        <taxon>Gunneridae</taxon>
        <taxon>Pentapetalae</taxon>
        <taxon>rosids</taxon>
        <taxon>malvids</taxon>
        <taxon>Malvales</taxon>
        <taxon>Malvaceae</taxon>
        <taxon>Malvoideae</taxon>
        <taxon>Hibiscus</taxon>
    </lineage>
</organism>
<feature type="domain" description="Protein kinase" evidence="1">
    <location>
        <begin position="234"/>
        <end position="436"/>
    </location>
</feature>
<dbReference type="PANTHER" id="PTHR23257">
    <property type="entry name" value="SERINE-THREONINE PROTEIN KINASE"/>
    <property type="match status" value="1"/>
</dbReference>
<dbReference type="SUPFAM" id="SSF56112">
    <property type="entry name" value="Protein kinase-like (PK-like)"/>
    <property type="match status" value="1"/>
</dbReference>
<dbReference type="Pfam" id="PF07714">
    <property type="entry name" value="PK_Tyr_Ser-Thr"/>
    <property type="match status" value="1"/>
</dbReference>
<dbReference type="PROSITE" id="PS50011">
    <property type="entry name" value="PROTEIN_KINASE_DOM"/>
    <property type="match status" value="1"/>
</dbReference>